<comment type="caution">
    <text evidence="2">The sequence shown here is derived from an EMBL/GenBank/DDBJ whole genome shotgun (WGS) entry which is preliminary data.</text>
</comment>
<dbReference type="AlphaFoldDB" id="A0A8X7V5U3"/>
<reference evidence="2 3" key="1">
    <citation type="submission" date="2020-02" db="EMBL/GenBank/DDBJ databases">
        <authorList>
            <person name="Ma Q."/>
            <person name="Huang Y."/>
            <person name="Song X."/>
            <person name="Pei D."/>
        </authorList>
    </citation>
    <scope>NUCLEOTIDE SEQUENCE [LARGE SCALE GENOMIC DNA]</scope>
    <source>
        <strain evidence="2">Sxm20200214</strain>
        <tissue evidence="2">Leaf</tissue>
    </source>
</reference>
<protein>
    <submittedName>
        <fullName evidence="2">Uncharacterized protein</fullName>
    </submittedName>
</protein>
<dbReference type="EMBL" id="JAAMPC010000007">
    <property type="protein sequence ID" value="KAG2303389.1"/>
    <property type="molecule type" value="Genomic_DNA"/>
</dbReference>
<feature type="region of interest" description="Disordered" evidence="1">
    <location>
        <begin position="121"/>
        <end position="149"/>
    </location>
</feature>
<evidence type="ECO:0000313" key="2">
    <source>
        <dbReference type="EMBL" id="KAG2303389.1"/>
    </source>
</evidence>
<sequence>MQDILMKFQKEIANSISNPCIRPHVEQPAHTEPVNTGTGSIPSGNTPPFVPDDIIQEAMRFANKESIDPSNATKEKDGDAEKGKCLEEDTPSGAPTSEDPQNMDPILNDVTEDVDPISVHMDTEEAHVNVEVRTGEDTETNRDIDGEDSAERVIAPPLNTTETSVDDSSTIAEANQETVATGLSFPDPSFSIGLTQLNKSNDEDADHAILPNSEEDSLPEADVDN</sequence>
<evidence type="ECO:0000313" key="3">
    <source>
        <dbReference type="Proteomes" id="UP000886595"/>
    </source>
</evidence>
<keyword evidence="3" id="KW-1185">Reference proteome</keyword>
<gene>
    <name evidence="2" type="ORF">Bca52824_032040</name>
</gene>
<feature type="compositionally biased region" description="Basic and acidic residues" evidence="1">
    <location>
        <begin position="121"/>
        <end position="144"/>
    </location>
</feature>
<feature type="region of interest" description="Disordered" evidence="1">
    <location>
        <begin position="20"/>
        <end position="108"/>
    </location>
</feature>
<feature type="compositionally biased region" description="Basic and acidic residues" evidence="1">
    <location>
        <begin position="62"/>
        <end position="87"/>
    </location>
</feature>
<organism evidence="2 3">
    <name type="scientific">Brassica carinata</name>
    <name type="common">Ethiopian mustard</name>
    <name type="synonym">Abyssinian cabbage</name>
    <dbReference type="NCBI Taxonomy" id="52824"/>
    <lineage>
        <taxon>Eukaryota</taxon>
        <taxon>Viridiplantae</taxon>
        <taxon>Streptophyta</taxon>
        <taxon>Embryophyta</taxon>
        <taxon>Tracheophyta</taxon>
        <taxon>Spermatophyta</taxon>
        <taxon>Magnoliopsida</taxon>
        <taxon>eudicotyledons</taxon>
        <taxon>Gunneridae</taxon>
        <taxon>Pentapetalae</taxon>
        <taxon>rosids</taxon>
        <taxon>malvids</taxon>
        <taxon>Brassicales</taxon>
        <taxon>Brassicaceae</taxon>
        <taxon>Brassiceae</taxon>
        <taxon>Brassica</taxon>
    </lineage>
</organism>
<evidence type="ECO:0000256" key="1">
    <source>
        <dbReference type="SAM" id="MobiDB-lite"/>
    </source>
</evidence>
<dbReference type="Proteomes" id="UP000886595">
    <property type="component" value="Unassembled WGS sequence"/>
</dbReference>
<accession>A0A8X7V5U3</accession>
<feature type="compositionally biased region" description="Acidic residues" evidence="1">
    <location>
        <begin position="213"/>
        <end position="225"/>
    </location>
</feature>
<feature type="compositionally biased region" description="Polar residues" evidence="1">
    <location>
        <begin position="33"/>
        <end position="46"/>
    </location>
</feature>
<proteinExistence type="predicted"/>
<feature type="region of interest" description="Disordered" evidence="1">
    <location>
        <begin position="194"/>
        <end position="225"/>
    </location>
</feature>
<name>A0A8X7V5U3_BRACI</name>
<dbReference type="OrthoDB" id="1111875at2759"/>